<dbReference type="PANTHER" id="PTHR47947:SF2">
    <property type="entry name" value="CYTOCHROME P450 82C3-LIKE"/>
    <property type="match status" value="1"/>
</dbReference>
<evidence type="ECO:0000313" key="8">
    <source>
        <dbReference type="RefSeq" id="XP_040971835.1"/>
    </source>
</evidence>
<dbReference type="PRINTS" id="PR00463">
    <property type="entry name" value="EP450I"/>
</dbReference>
<organism evidence="7 8">
    <name type="scientific">Gossypium hirsutum</name>
    <name type="common">Upland cotton</name>
    <name type="synonym">Gossypium mexicanum</name>
    <dbReference type="NCBI Taxonomy" id="3635"/>
    <lineage>
        <taxon>Eukaryota</taxon>
        <taxon>Viridiplantae</taxon>
        <taxon>Streptophyta</taxon>
        <taxon>Embryophyta</taxon>
        <taxon>Tracheophyta</taxon>
        <taxon>Spermatophyta</taxon>
        <taxon>Magnoliopsida</taxon>
        <taxon>eudicotyledons</taxon>
        <taxon>Gunneridae</taxon>
        <taxon>Pentapetalae</taxon>
        <taxon>rosids</taxon>
        <taxon>malvids</taxon>
        <taxon>Malvales</taxon>
        <taxon>Malvaceae</taxon>
        <taxon>Malvoideae</taxon>
        <taxon>Gossypium</taxon>
    </lineage>
</organism>
<dbReference type="SUPFAM" id="SSF48264">
    <property type="entry name" value="Cytochrome P450"/>
    <property type="match status" value="1"/>
</dbReference>
<evidence type="ECO:0000256" key="4">
    <source>
        <dbReference type="ARBA" id="ARBA00023002"/>
    </source>
</evidence>
<reference evidence="7" key="1">
    <citation type="journal article" date="2020" name="Nat. Genet.">
        <title>Genomic diversifications of five Gossypium allopolyploid species and their impact on cotton improvement.</title>
        <authorList>
            <person name="Chen Z.J."/>
            <person name="Sreedasyam A."/>
            <person name="Ando A."/>
            <person name="Song Q."/>
            <person name="De Santiago L.M."/>
            <person name="Hulse-Kemp A.M."/>
            <person name="Ding M."/>
            <person name="Ye W."/>
            <person name="Kirkbride R.C."/>
            <person name="Jenkins J."/>
            <person name="Plott C."/>
            <person name="Lovell J."/>
            <person name="Lin Y.M."/>
            <person name="Vaughn R."/>
            <person name="Liu B."/>
            <person name="Simpson S."/>
            <person name="Scheffler B.E."/>
            <person name="Wen L."/>
            <person name="Saski C.A."/>
            <person name="Grover C.E."/>
            <person name="Hu G."/>
            <person name="Conover J.L."/>
            <person name="Carlson J.W."/>
            <person name="Shu S."/>
            <person name="Boston L.B."/>
            <person name="Williams M."/>
            <person name="Peterson D.G."/>
            <person name="McGee K."/>
            <person name="Jones D.C."/>
            <person name="Wendel J.F."/>
            <person name="Stelly D.M."/>
            <person name="Grimwood J."/>
            <person name="Schmutz J."/>
        </authorList>
    </citation>
    <scope>NUCLEOTIDE SEQUENCE [LARGE SCALE GENOMIC DNA]</scope>
    <source>
        <strain evidence="7">cv. TM-1</strain>
    </source>
</reference>
<evidence type="ECO:0000256" key="1">
    <source>
        <dbReference type="ARBA" id="ARBA00010617"/>
    </source>
</evidence>
<comment type="similarity">
    <text evidence="1">Belongs to the cytochrome P450 family.</text>
</comment>
<accession>A0ABM3BXQ4</accession>
<keyword evidence="4" id="KW-0560">Oxidoreductase</keyword>
<protein>
    <submittedName>
        <fullName evidence="8">Cytochrome P450 CYP82D47-like</fullName>
    </submittedName>
</protein>
<dbReference type="Gene3D" id="1.10.630.10">
    <property type="entry name" value="Cytochrome P450"/>
    <property type="match status" value="1"/>
</dbReference>
<dbReference type="PANTHER" id="PTHR47947">
    <property type="entry name" value="CYTOCHROME P450 82C3-RELATED"/>
    <property type="match status" value="1"/>
</dbReference>
<evidence type="ECO:0000313" key="7">
    <source>
        <dbReference type="Proteomes" id="UP000818029"/>
    </source>
</evidence>
<keyword evidence="3" id="KW-0479">Metal-binding</keyword>
<evidence type="ECO:0000256" key="3">
    <source>
        <dbReference type="ARBA" id="ARBA00022723"/>
    </source>
</evidence>
<keyword evidence="5" id="KW-0408">Iron</keyword>
<dbReference type="InterPro" id="IPR002401">
    <property type="entry name" value="Cyt_P450_E_grp-I"/>
</dbReference>
<proteinExistence type="inferred from homology"/>
<keyword evidence="2" id="KW-0349">Heme</keyword>
<reference evidence="8" key="2">
    <citation type="submission" date="2025-08" db="UniProtKB">
        <authorList>
            <consortium name="RefSeq"/>
        </authorList>
    </citation>
    <scope>IDENTIFICATION</scope>
</reference>
<evidence type="ECO:0000256" key="6">
    <source>
        <dbReference type="ARBA" id="ARBA00023033"/>
    </source>
</evidence>
<keyword evidence="7" id="KW-1185">Reference proteome</keyword>
<dbReference type="GeneID" id="121230687"/>
<name>A0ABM3BXQ4_GOSHI</name>
<dbReference type="Proteomes" id="UP000818029">
    <property type="component" value="Chromosome A06"/>
</dbReference>
<dbReference type="InterPro" id="IPR050651">
    <property type="entry name" value="Plant_Cytochrome_P450_Monoox"/>
</dbReference>
<keyword evidence="6" id="KW-0503">Monooxygenase</keyword>
<dbReference type="InterPro" id="IPR036396">
    <property type="entry name" value="Cyt_P450_sf"/>
</dbReference>
<evidence type="ECO:0000256" key="5">
    <source>
        <dbReference type="ARBA" id="ARBA00023004"/>
    </source>
</evidence>
<evidence type="ECO:0000256" key="2">
    <source>
        <dbReference type="ARBA" id="ARBA00022617"/>
    </source>
</evidence>
<sequence>MKKVTKDLDQVAEEWLREHKEKRAENEANSEEDFMGVLLSILSDIEPPVSYVHLLTESGKIKSYLSSRRYLINHNGDALNKVKQELDIHVGKDRVLQTESDTKNLINLKSETLRIYPTAPLSVIHEAIEDCSIQRDPQIWEDSLEFRLERFMTIHKDIDVKGHDFELIPFNSDRRMCHRVSIETLSGEAVDMRID</sequence>
<dbReference type="RefSeq" id="XP_040971835.1">
    <property type="nucleotide sequence ID" value="XM_041115901.1"/>
</dbReference>
<gene>
    <name evidence="8" type="primary">LOC121230687</name>
</gene>